<dbReference type="CDD" id="cd23163">
    <property type="entry name" value="Prefoldin_2"/>
    <property type="match status" value="1"/>
</dbReference>
<feature type="compositionally biased region" description="Basic and acidic residues" evidence="7">
    <location>
        <begin position="480"/>
        <end position="495"/>
    </location>
</feature>
<comment type="function">
    <text evidence="3">Binds specifically to cytosolic chaperonin (c-CPN) and transfers target proteins to it. Binds to nascent polypeptide chain and promotes folding in an environment in which there are many competing pathways for nonnative proteins.</text>
</comment>
<comment type="subunit">
    <text evidence="4">Heterohexamer of two PFD-alpha type and four PFD-beta type subunits. Component of the PAQosome complex which is responsible for the biogenesis of several protein complexes and which consists of R2TP complex members RUVBL1, RUVBL2, RPAP3 and PIH1D1, URI complex members PFDN2, PFDN6, PDRG1, UXT and URI1 as well as ASDURF, POLR2E and DNAAF10/WDR92. Interacts with URI1; the interaction is phosphorylation-dependent and occurs in a growth-dependent manner.</text>
</comment>
<feature type="compositionally biased region" description="Low complexity" evidence="7">
    <location>
        <begin position="200"/>
        <end position="210"/>
    </location>
</feature>
<feature type="compositionally biased region" description="Pro residues" evidence="7">
    <location>
        <begin position="253"/>
        <end position="268"/>
    </location>
</feature>
<feature type="compositionally biased region" description="Pro residues" evidence="7">
    <location>
        <begin position="226"/>
        <end position="240"/>
    </location>
</feature>
<evidence type="ECO:0000313" key="9">
    <source>
        <dbReference type="Proteomes" id="UP000694541"/>
    </source>
</evidence>
<dbReference type="SUPFAM" id="SSF46579">
    <property type="entry name" value="Prefoldin"/>
    <property type="match status" value="1"/>
</dbReference>
<dbReference type="PANTHER" id="PTHR13303">
    <property type="entry name" value="PREFOLDIN SUBUNIT 2"/>
    <property type="match status" value="1"/>
</dbReference>
<feature type="compositionally biased region" description="Low complexity" evidence="7">
    <location>
        <begin position="304"/>
        <end position="319"/>
    </location>
</feature>
<feature type="coiled-coil region" evidence="6">
    <location>
        <begin position="385"/>
        <end position="476"/>
    </location>
</feature>
<evidence type="ECO:0000256" key="3">
    <source>
        <dbReference type="ARBA" id="ARBA00024667"/>
    </source>
</evidence>
<feature type="region of interest" description="Disordered" evidence="7">
    <location>
        <begin position="139"/>
        <end position="182"/>
    </location>
</feature>
<dbReference type="Ensembl" id="ENSANIT00000006245.1">
    <property type="protein sequence ID" value="ENSANIP00000006040.1"/>
    <property type="gene ID" value="ENSANIG00000004131.1"/>
</dbReference>
<dbReference type="InterPro" id="IPR027235">
    <property type="entry name" value="PFD2"/>
</dbReference>
<dbReference type="FunFam" id="1.10.287.370:FF:000002">
    <property type="entry name" value="Prefoldin subunit 2"/>
    <property type="match status" value="1"/>
</dbReference>
<evidence type="ECO:0000256" key="4">
    <source>
        <dbReference type="ARBA" id="ARBA00066061"/>
    </source>
</evidence>
<evidence type="ECO:0000256" key="5">
    <source>
        <dbReference type="ARBA" id="ARBA00067448"/>
    </source>
</evidence>
<feature type="region of interest" description="Disordered" evidence="7">
    <location>
        <begin position="480"/>
        <end position="510"/>
    </location>
</feature>
<keyword evidence="6" id="KW-0175">Coiled coil</keyword>
<name>A0A8B9MCX7_9AVES</name>
<keyword evidence="9" id="KW-1185">Reference proteome</keyword>
<protein>
    <recommendedName>
        <fullName evidence="5">Prefoldin subunit 2</fullName>
    </recommendedName>
</protein>
<evidence type="ECO:0000256" key="6">
    <source>
        <dbReference type="SAM" id="Coils"/>
    </source>
</evidence>
<evidence type="ECO:0000256" key="7">
    <source>
        <dbReference type="SAM" id="MobiDB-lite"/>
    </source>
</evidence>
<feature type="region of interest" description="Disordered" evidence="7">
    <location>
        <begin position="198"/>
        <end position="372"/>
    </location>
</feature>
<dbReference type="Proteomes" id="UP000694541">
    <property type="component" value="Unplaced"/>
</dbReference>
<organism evidence="8 9">
    <name type="scientific">Accipiter nisus</name>
    <name type="common">Eurasian sparrowhawk</name>
    <dbReference type="NCBI Taxonomy" id="211598"/>
    <lineage>
        <taxon>Eukaryota</taxon>
        <taxon>Metazoa</taxon>
        <taxon>Chordata</taxon>
        <taxon>Craniata</taxon>
        <taxon>Vertebrata</taxon>
        <taxon>Euteleostomi</taxon>
        <taxon>Archelosauria</taxon>
        <taxon>Archosauria</taxon>
        <taxon>Dinosauria</taxon>
        <taxon>Saurischia</taxon>
        <taxon>Theropoda</taxon>
        <taxon>Coelurosauria</taxon>
        <taxon>Aves</taxon>
        <taxon>Neognathae</taxon>
        <taxon>Neoaves</taxon>
        <taxon>Telluraves</taxon>
        <taxon>Accipitrimorphae</taxon>
        <taxon>Accipitriformes</taxon>
        <taxon>Accipitridae</taxon>
        <taxon>Accipitrinae</taxon>
        <taxon>Accipiter</taxon>
    </lineage>
</organism>
<proteinExistence type="inferred from homology"/>
<dbReference type="Pfam" id="PF01920">
    <property type="entry name" value="Prefoldin_2"/>
    <property type="match status" value="1"/>
</dbReference>
<keyword evidence="2" id="KW-0143">Chaperone</keyword>
<evidence type="ECO:0000313" key="8">
    <source>
        <dbReference type="Ensembl" id="ENSANIP00000006040.1"/>
    </source>
</evidence>
<accession>A0A8B9MCX7</accession>
<dbReference type="AlphaFoldDB" id="A0A8B9MCX7"/>
<sequence length="510" mass="53608">MEAAQGQPHAVLPGERNLGSPWLCQQTCSQHQWLRLHHPMRGSPLVLSQLGVASHEVPVQSLGQAEGLCRVGADVVEALGEEDEAGPAMCGLLHQPGTGGEVQLLVRRGGDLAHGHQRLQRRGVRHGVGQVLGAVAQRGVPAQGTGAVQPSRGAQGGWEQAAQQSPGHRSQPGGRGDPGMCVRGGVTAAAWSLCREGRTAEATAPAPTRGPVGGWHRPAPSCEPTAPSPPAAPRPDPKLPQHPQSAPGLPHANRPPAPRPHHPPPQWPNLPQFSPSSGSCAPHLPPGLPRPVHAPPAARRRRGQSPPSLPLCQPRPQQRCQRHPLTGQCPLRAQPLPAPAGRGGPAAQEGAGGGGGGKMADSTKGRPAAAPGGKALTAEQVVARFNRLRQEQRGLASKAAELELELNEHSLVIETLREVDPTRKCYRMVGGILVERTVKEVLPALETNKEQISKIIETLNQQLQAKGRELNEFREKHNIRLVGEDDPKQPPKEGAEGAGAKGGSAGVLVS</sequence>
<dbReference type="GO" id="GO:0006457">
    <property type="term" value="P:protein folding"/>
    <property type="evidence" value="ECO:0007669"/>
    <property type="project" value="InterPro"/>
</dbReference>
<feature type="compositionally biased region" description="Gly residues" evidence="7">
    <location>
        <begin position="496"/>
        <end position="510"/>
    </location>
</feature>
<feature type="compositionally biased region" description="Pro residues" evidence="7">
    <location>
        <begin position="283"/>
        <end position="294"/>
    </location>
</feature>
<dbReference type="InterPro" id="IPR002777">
    <property type="entry name" value="PFD_beta-like"/>
</dbReference>
<evidence type="ECO:0000256" key="2">
    <source>
        <dbReference type="ARBA" id="ARBA00023186"/>
    </source>
</evidence>
<evidence type="ECO:0000256" key="1">
    <source>
        <dbReference type="ARBA" id="ARBA00008045"/>
    </source>
</evidence>
<dbReference type="Gene3D" id="1.10.287.370">
    <property type="match status" value="1"/>
</dbReference>
<dbReference type="InterPro" id="IPR009053">
    <property type="entry name" value="Prefoldin"/>
</dbReference>
<comment type="similarity">
    <text evidence="1">Belongs to the prefoldin subunit beta family.</text>
</comment>
<dbReference type="GO" id="GO:0051082">
    <property type="term" value="F:unfolded protein binding"/>
    <property type="evidence" value="ECO:0007669"/>
    <property type="project" value="InterPro"/>
</dbReference>
<dbReference type="GO" id="GO:0016272">
    <property type="term" value="C:prefoldin complex"/>
    <property type="evidence" value="ECO:0007669"/>
    <property type="project" value="InterPro"/>
</dbReference>
<reference evidence="8" key="1">
    <citation type="submission" date="2025-08" db="UniProtKB">
        <authorList>
            <consortium name="Ensembl"/>
        </authorList>
    </citation>
    <scope>IDENTIFICATION</scope>
</reference>
<reference evidence="8" key="2">
    <citation type="submission" date="2025-09" db="UniProtKB">
        <authorList>
            <consortium name="Ensembl"/>
        </authorList>
    </citation>
    <scope>IDENTIFICATION</scope>
</reference>